<gene>
    <name evidence="2" type="primary">parA</name>
</gene>
<dbReference type="CDD" id="cd02042">
    <property type="entry name" value="ParAB_family"/>
    <property type="match status" value="1"/>
</dbReference>
<sequence>MEIITIASAKGGVSKSLLAINLFDYLKRKGEDTKVLLVDTDKQKSAFEFLEELKEEDISAVSTEADFDFVLTQAKKAGYNYVVVDTAPSITPLNAHIIKKSDRVLIAAKPARFDIKSVYNIVDLVQQSNVNSCILFTQTVNNSTNTKKNLDELASIFKKEKMKVLPYHLSHSMVYVNSINDLKTIFNTKHTKQKIELTEIYAALLAC</sequence>
<evidence type="ECO:0000259" key="1">
    <source>
        <dbReference type="Pfam" id="PF01656"/>
    </source>
</evidence>
<organism evidence="2">
    <name type="scientific">Bibersteinia trehalosi</name>
    <name type="common">Pasteurella trehalosi</name>
    <dbReference type="NCBI Taxonomy" id="47735"/>
    <lineage>
        <taxon>Bacteria</taxon>
        <taxon>Pseudomonadati</taxon>
        <taxon>Pseudomonadota</taxon>
        <taxon>Gammaproteobacteria</taxon>
        <taxon>Pasteurellales</taxon>
        <taxon>Pasteurellaceae</taxon>
        <taxon>Bibersteinia</taxon>
    </lineage>
</organism>
<evidence type="ECO:0000313" key="2">
    <source>
        <dbReference type="EMBL" id="CAJ65900.1"/>
    </source>
</evidence>
<dbReference type="RefSeq" id="WP_011255129.1">
    <property type="nucleotide sequence ID" value="NC_007800.1"/>
</dbReference>
<geneLocation type="plasmid" evidence="2">
    <name>pCCK13698</name>
</geneLocation>
<dbReference type="PANTHER" id="PTHR13696:SF96">
    <property type="entry name" value="COBQ_COBB_MIND_PARA NUCLEOTIDE BINDING DOMAIN-CONTAINING PROTEIN"/>
    <property type="match status" value="1"/>
</dbReference>
<reference evidence="2" key="1">
    <citation type="journal article" date="2006" name="J. Antimicrob. Chemother.">
        <title>Plasmid-mediated florfenicol resistance in Pasteurella trehalosi.</title>
        <authorList>
            <person name="Kehrenberg C."/>
            <person name="Meunier D."/>
            <person name="Targant H."/>
            <person name="Cloeckaert A."/>
            <person name="Schwarz S."/>
            <person name="Madec J.Y."/>
        </authorList>
    </citation>
    <scope>NUCLEOTIDE SEQUENCE [LARGE SCALE GENOMIC DNA]</scope>
    <source>
        <strain evidence="2">13698</strain>
        <plasmid evidence="2">pCCK13698</plasmid>
    </source>
</reference>
<dbReference type="Gene3D" id="3.40.50.300">
    <property type="entry name" value="P-loop containing nucleotide triphosphate hydrolases"/>
    <property type="match status" value="1"/>
</dbReference>
<dbReference type="InterPro" id="IPR002586">
    <property type="entry name" value="CobQ/CobB/MinD/ParA_Nub-bd_dom"/>
</dbReference>
<dbReference type="EMBL" id="AM183225">
    <property type="protein sequence ID" value="CAJ65900.1"/>
    <property type="molecule type" value="Genomic_DNA"/>
</dbReference>
<keyword evidence="2" id="KW-0614">Plasmid</keyword>
<feature type="domain" description="CobQ/CobB/MinD/ParA nucleotide binding" evidence="1">
    <location>
        <begin position="4"/>
        <end position="166"/>
    </location>
</feature>
<reference evidence="2" key="2">
    <citation type="submission" date="2006-01" db="EMBL/GenBank/DDBJ databases">
        <authorList>
            <person name="Schwarz S.P."/>
        </authorList>
    </citation>
    <scope>NUCLEOTIDE SEQUENCE</scope>
    <source>
        <strain evidence="2">13698</strain>
        <plasmid evidence="2">pCCK13698</plasmid>
    </source>
</reference>
<accession>Q2A6M9</accession>
<dbReference type="Pfam" id="PF01656">
    <property type="entry name" value="CbiA"/>
    <property type="match status" value="1"/>
</dbReference>
<name>Q2A6M9_BIBTR</name>
<dbReference type="PANTHER" id="PTHR13696">
    <property type="entry name" value="P-LOOP CONTAINING NUCLEOSIDE TRIPHOSPHATE HYDROLASE"/>
    <property type="match status" value="1"/>
</dbReference>
<dbReference type="SUPFAM" id="SSF52540">
    <property type="entry name" value="P-loop containing nucleoside triphosphate hydrolases"/>
    <property type="match status" value="1"/>
</dbReference>
<dbReference type="PIRSF" id="PIRSF009320">
    <property type="entry name" value="Nuc_binding_HP_1000"/>
    <property type="match status" value="1"/>
</dbReference>
<protein>
    <submittedName>
        <fullName evidence="2">Partition protein</fullName>
    </submittedName>
</protein>
<dbReference type="InterPro" id="IPR050678">
    <property type="entry name" value="DNA_Partitioning_ATPase"/>
</dbReference>
<dbReference type="InterPro" id="IPR027417">
    <property type="entry name" value="P-loop_NTPase"/>
</dbReference>
<proteinExistence type="predicted"/>
<dbReference type="AlphaFoldDB" id="Q2A6M9"/>